<dbReference type="AlphaFoldDB" id="X1TQZ7"/>
<evidence type="ECO:0000313" key="1">
    <source>
        <dbReference type="EMBL" id="GAI89960.1"/>
    </source>
</evidence>
<dbReference type="EMBL" id="BARW01024262">
    <property type="protein sequence ID" value="GAI89960.1"/>
    <property type="molecule type" value="Genomic_DNA"/>
</dbReference>
<comment type="caution">
    <text evidence="1">The sequence shown here is derived from an EMBL/GenBank/DDBJ whole genome shotgun (WGS) entry which is preliminary data.</text>
</comment>
<gene>
    <name evidence="1" type="ORF">S12H4_40036</name>
</gene>
<proteinExistence type="predicted"/>
<reference evidence="1" key="1">
    <citation type="journal article" date="2014" name="Front. Microbiol.">
        <title>High frequency of phylogenetically diverse reductive dehalogenase-homologous genes in deep subseafloor sedimentary metagenomes.</title>
        <authorList>
            <person name="Kawai M."/>
            <person name="Futagami T."/>
            <person name="Toyoda A."/>
            <person name="Takaki Y."/>
            <person name="Nishi S."/>
            <person name="Hori S."/>
            <person name="Arai W."/>
            <person name="Tsubouchi T."/>
            <person name="Morono Y."/>
            <person name="Uchiyama I."/>
            <person name="Ito T."/>
            <person name="Fujiyama A."/>
            <person name="Inagaki F."/>
            <person name="Takami H."/>
        </authorList>
    </citation>
    <scope>NUCLEOTIDE SEQUENCE</scope>
    <source>
        <strain evidence="1">Expedition CK06-06</strain>
    </source>
</reference>
<name>X1TQZ7_9ZZZZ</name>
<accession>X1TQZ7</accession>
<organism evidence="1">
    <name type="scientific">marine sediment metagenome</name>
    <dbReference type="NCBI Taxonomy" id="412755"/>
    <lineage>
        <taxon>unclassified sequences</taxon>
        <taxon>metagenomes</taxon>
        <taxon>ecological metagenomes</taxon>
    </lineage>
</organism>
<protein>
    <submittedName>
        <fullName evidence="1">Uncharacterized protein</fullName>
    </submittedName>
</protein>
<dbReference type="InterPro" id="IPR035093">
    <property type="entry name" value="RelE/ParE_toxin_dom_sf"/>
</dbReference>
<dbReference type="SUPFAM" id="SSF143011">
    <property type="entry name" value="RelE-like"/>
    <property type="match status" value="1"/>
</dbReference>
<sequence length="89" mass="10888">MYLCLVLNGNGVVIRAIDDLKKNPTCGTKIPRKLWPKYYIKEYQITNLWKYDLPNAWRLIYTILEDKVMILNVILEWFSHKDYERKFRY</sequence>